<protein>
    <recommendedName>
        <fullName evidence="10">ABC transporter permease</fullName>
    </recommendedName>
</protein>
<feature type="transmembrane region" description="Helical" evidence="6">
    <location>
        <begin position="157"/>
        <end position="176"/>
    </location>
</feature>
<feature type="transmembrane region" description="Helical" evidence="6">
    <location>
        <begin position="286"/>
        <end position="313"/>
    </location>
</feature>
<evidence type="ECO:0000256" key="1">
    <source>
        <dbReference type="ARBA" id="ARBA00004651"/>
    </source>
</evidence>
<proteinExistence type="predicted"/>
<dbReference type="PANTHER" id="PTHR47089">
    <property type="entry name" value="ABC TRANSPORTER, PERMEASE PROTEIN"/>
    <property type="match status" value="1"/>
</dbReference>
<keyword evidence="2" id="KW-1003">Cell membrane</keyword>
<sequence length="367" mass="39278">MSKTTAKGKENKALQIVKPILFPLAAIIFSIFISVFFVIWAKGYSILDYFKALEDLFSTIWKGSFGSEMNLFNTIFYLTPLIFTGVANAVAFKTGLFNIGGEGQFVVGMVAAALVGVIPGLPAIIHLPLVLIAGIAAGGLWAAVPGYLKAKMGTNEVINSIMMNYIAMYAANFIILRTSFGVQGKSASPLIKESARIGRFVSNYQANYGVFIGIAVAIFVTWLLWKTTTGYELRAVGLNPQGAEYGGINISKNIILAMVISGAIAGLGGAVHLAGGKYYTDDFSTLPGYGFSGMAVALLAKSHPIGCIFAAVLFGALNSSSKVLQLNGIPKEIVYLIQSIIIIFVATDYIVKYFAEKKKKKEVLING</sequence>
<keyword evidence="5 6" id="KW-0472">Membrane</keyword>
<feature type="transmembrane region" description="Helical" evidence="6">
    <location>
        <begin position="20"/>
        <end position="41"/>
    </location>
</feature>
<dbReference type="CDD" id="cd06580">
    <property type="entry name" value="TM_PBP1_transp_TpRbsC_like"/>
    <property type="match status" value="1"/>
</dbReference>
<evidence type="ECO:0000256" key="4">
    <source>
        <dbReference type="ARBA" id="ARBA00022989"/>
    </source>
</evidence>
<dbReference type="EMBL" id="BLZR01000001">
    <property type="protein sequence ID" value="GFP74379.1"/>
    <property type="molecule type" value="Genomic_DNA"/>
</dbReference>
<reference evidence="7 9" key="1">
    <citation type="submission" date="2020-07" db="EMBL/GenBank/DDBJ databases">
        <title>A new beta-1,3-glucan-decomposing anaerobic bacterium isolated from anoxic soil subjected to biological soil disinfestation.</title>
        <authorList>
            <person name="Ueki A."/>
            <person name="Tonouchi A."/>
        </authorList>
    </citation>
    <scope>NUCLEOTIDE SEQUENCE [LARGE SCALE GENOMIC DNA]</scope>
    <source>
        <strain evidence="7 9">TW1</strain>
    </source>
</reference>
<gene>
    <name evidence="7" type="ORF">bsdtw1_00429</name>
    <name evidence="8" type="ORF">bsdtw1_04670</name>
</gene>
<accession>A0A6V8SAW6</accession>
<feature type="transmembrane region" description="Helical" evidence="6">
    <location>
        <begin position="333"/>
        <end position="351"/>
    </location>
</feature>
<evidence type="ECO:0000313" key="8">
    <source>
        <dbReference type="EMBL" id="GFP78445.1"/>
    </source>
</evidence>
<dbReference type="AlphaFoldDB" id="A0A6V8SAW6"/>
<comment type="caution">
    <text evidence="7">The sequence shown here is derived from an EMBL/GenBank/DDBJ whole genome shotgun (WGS) entry which is preliminary data.</text>
</comment>
<dbReference type="Proteomes" id="UP000580568">
    <property type="component" value="Unassembled WGS sequence"/>
</dbReference>
<organism evidence="7 9">
    <name type="scientific">Clostridium fungisolvens</name>
    <dbReference type="NCBI Taxonomy" id="1604897"/>
    <lineage>
        <taxon>Bacteria</taxon>
        <taxon>Bacillati</taxon>
        <taxon>Bacillota</taxon>
        <taxon>Clostridia</taxon>
        <taxon>Eubacteriales</taxon>
        <taxon>Clostridiaceae</taxon>
        <taxon>Clostridium</taxon>
    </lineage>
</organism>
<dbReference type="RefSeq" id="WP_244638092.1">
    <property type="nucleotide sequence ID" value="NZ_BLZR01000001.1"/>
</dbReference>
<dbReference type="Pfam" id="PF02653">
    <property type="entry name" value="BPD_transp_2"/>
    <property type="match status" value="1"/>
</dbReference>
<dbReference type="PANTHER" id="PTHR47089:SF1">
    <property type="entry name" value="GUANOSINE ABC TRANSPORTER PERMEASE PROTEIN NUPP"/>
    <property type="match status" value="1"/>
</dbReference>
<evidence type="ECO:0000256" key="5">
    <source>
        <dbReference type="ARBA" id="ARBA00023136"/>
    </source>
</evidence>
<feature type="transmembrane region" description="Helical" evidence="6">
    <location>
        <begin position="71"/>
        <end position="92"/>
    </location>
</feature>
<comment type="subcellular location">
    <subcellularLocation>
        <location evidence="1">Cell membrane</location>
        <topology evidence="1">Multi-pass membrane protein</topology>
    </subcellularLocation>
</comment>
<dbReference type="InterPro" id="IPR001851">
    <property type="entry name" value="ABC_transp_permease"/>
</dbReference>
<keyword evidence="3 6" id="KW-0812">Transmembrane</keyword>
<evidence type="ECO:0000256" key="2">
    <source>
        <dbReference type="ARBA" id="ARBA00022475"/>
    </source>
</evidence>
<feature type="transmembrane region" description="Helical" evidence="6">
    <location>
        <begin position="104"/>
        <end position="137"/>
    </location>
</feature>
<keyword evidence="4 6" id="KW-1133">Transmembrane helix</keyword>
<dbReference type="GO" id="GO:0022857">
    <property type="term" value="F:transmembrane transporter activity"/>
    <property type="evidence" value="ECO:0007669"/>
    <property type="project" value="InterPro"/>
</dbReference>
<feature type="transmembrane region" description="Helical" evidence="6">
    <location>
        <begin position="254"/>
        <end position="274"/>
    </location>
</feature>
<evidence type="ECO:0000256" key="6">
    <source>
        <dbReference type="SAM" id="Phobius"/>
    </source>
</evidence>
<keyword evidence="9" id="KW-1185">Reference proteome</keyword>
<evidence type="ECO:0000313" key="9">
    <source>
        <dbReference type="Proteomes" id="UP000580568"/>
    </source>
</evidence>
<dbReference type="GO" id="GO:0005886">
    <property type="term" value="C:plasma membrane"/>
    <property type="evidence" value="ECO:0007669"/>
    <property type="project" value="UniProtKB-SubCell"/>
</dbReference>
<evidence type="ECO:0000313" key="7">
    <source>
        <dbReference type="EMBL" id="GFP74379.1"/>
    </source>
</evidence>
<name>A0A6V8SAW6_9CLOT</name>
<feature type="transmembrane region" description="Helical" evidence="6">
    <location>
        <begin position="206"/>
        <end position="225"/>
    </location>
</feature>
<evidence type="ECO:0000256" key="3">
    <source>
        <dbReference type="ARBA" id="ARBA00022692"/>
    </source>
</evidence>
<evidence type="ECO:0008006" key="10">
    <source>
        <dbReference type="Google" id="ProtNLM"/>
    </source>
</evidence>
<dbReference type="EMBL" id="BLZR01000002">
    <property type="protein sequence ID" value="GFP78445.1"/>
    <property type="molecule type" value="Genomic_DNA"/>
</dbReference>